<dbReference type="Proteomes" id="UP000031668">
    <property type="component" value="Unassembled WGS sequence"/>
</dbReference>
<proteinExistence type="predicted"/>
<comment type="caution">
    <text evidence="2">The sequence shown here is derived from an EMBL/GenBank/DDBJ whole genome shotgun (WGS) entry which is preliminary data.</text>
</comment>
<gene>
    <name evidence="2" type="ORF">RF11_05422</name>
</gene>
<protein>
    <submittedName>
        <fullName evidence="2">Uncharacterized protein</fullName>
    </submittedName>
</protein>
<keyword evidence="3" id="KW-1185">Reference proteome</keyword>
<feature type="compositionally biased region" description="Basic and acidic residues" evidence="1">
    <location>
        <begin position="311"/>
        <end position="325"/>
    </location>
</feature>
<feature type="region of interest" description="Disordered" evidence="1">
    <location>
        <begin position="304"/>
        <end position="352"/>
    </location>
</feature>
<organism evidence="2 3">
    <name type="scientific">Thelohanellus kitauei</name>
    <name type="common">Myxosporean</name>
    <dbReference type="NCBI Taxonomy" id="669202"/>
    <lineage>
        <taxon>Eukaryota</taxon>
        <taxon>Metazoa</taxon>
        <taxon>Cnidaria</taxon>
        <taxon>Myxozoa</taxon>
        <taxon>Myxosporea</taxon>
        <taxon>Bivalvulida</taxon>
        <taxon>Platysporina</taxon>
        <taxon>Myxobolidae</taxon>
        <taxon>Thelohanellus</taxon>
    </lineage>
</organism>
<evidence type="ECO:0000313" key="3">
    <source>
        <dbReference type="Proteomes" id="UP000031668"/>
    </source>
</evidence>
<sequence length="352" mass="39521">MTVRGSSLTRGWAVSFDHHLCILMLQKSAYSSSSDSIEPALFLTNLPDNLYFEAVLGFLEHANRIIAMAVLVLSHEMRVGQAIIQLTTVSSKSENDLTPDQACSYRIIDIRIIISTSMNATRQFAQLQAMPVALWPPMNTELLWKLPLNAWQISQTSPSLDCRVVDMNSGSFCYTTTAYFTLVPTALFEGILESRRYLNLITALVPVICACQPGYENVTGRKNGCENLSEYDSRKINSYYSHAMPLRSYMSKFSIYFFHFGLPNPICLYLCLEYYTKVQLTFIGKQHEVAPSVNARFCGPVAKEGGSRSFTESKGRYKSHVERKPATGLMSTVPKLTQPRANKSLLQPTKPF</sequence>
<dbReference type="AlphaFoldDB" id="A0A0C2J8D9"/>
<accession>A0A0C2J8D9</accession>
<name>A0A0C2J8D9_THEKT</name>
<reference evidence="2 3" key="1">
    <citation type="journal article" date="2014" name="Genome Biol. Evol.">
        <title>The genome of the myxosporean Thelohanellus kitauei shows adaptations to nutrient acquisition within its fish host.</title>
        <authorList>
            <person name="Yang Y."/>
            <person name="Xiong J."/>
            <person name="Zhou Z."/>
            <person name="Huo F."/>
            <person name="Miao W."/>
            <person name="Ran C."/>
            <person name="Liu Y."/>
            <person name="Zhang J."/>
            <person name="Feng J."/>
            <person name="Wang M."/>
            <person name="Wang M."/>
            <person name="Wang L."/>
            <person name="Yao B."/>
        </authorList>
    </citation>
    <scope>NUCLEOTIDE SEQUENCE [LARGE SCALE GENOMIC DNA]</scope>
    <source>
        <strain evidence="2">Wuqing</strain>
    </source>
</reference>
<feature type="compositionally biased region" description="Polar residues" evidence="1">
    <location>
        <begin position="339"/>
        <end position="352"/>
    </location>
</feature>
<dbReference type="EMBL" id="JWZT01003906">
    <property type="protein sequence ID" value="KII65358.1"/>
    <property type="molecule type" value="Genomic_DNA"/>
</dbReference>
<evidence type="ECO:0000313" key="2">
    <source>
        <dbReference type="EMBL" id="KII65358.1"/>
    </source>
</evidence>
<evidence type="ECO:0000256" key="1">
    <source>
        <dbReference type="SAM" id="MobiDB-lite"/>
    </source>
</evidence>